<protein>
    <submittedName>
        <fullName evidence="2">Uncharacterized protein</fullName>
    </submittedName>
</protein>
<feature type="transmembrane region" description="Helical" evidence="1">
    <location>
        <begin position="40"/>
        <end position="59"/>
    </location>
</feature>
<dbReference type="RefSeq" id="WP_294173751.1">
    <property type="nucleotide sequence ID" value="NZ_CADCVZ010000044.1"/>
</dbReference>
<proteinExistence type="predicted"/>
<feature type="transmembrane region" description="Helical" evidence="1">
    <location>
        <begin position="139"/>
        <end position="156"/>
    </location>
</feature>
<keyword evidence="1" id="KW-0472">Membrane</keyword>
<accession>A0A6J4T6L8</accession>
<sequence length="166" mass="18354">MSVPTAKRTRYDSEEPLGSGKLDVDDRFAPQPVARWFKPAAIAAVVFMALGAVTYISHVATDPAGLPLDQRQLFNAEPWWMTGAYGLAVWPGLVGAVLLLLRRKLAEPALLVSLLGTVIWFAGFLIVPALREGMSSDALLIPLIILALTWTIFWFARHSRTRGWLR</sequence>
<dbReference type="AlphaFoldDB" id="A0A6J4T6L8"/>
<feature type="transmembrane region" description="Helical" evidence="1">
    <location>
        <begin position="108"/>
        <end position="127"/>
    </location>
</feature>
<name>A0A6J4T6L8_9SPHN</name>
<evidence type="ECO:0000256" key="1">
    <source>
        <dbReference type="SAM" id="Phobius"/>
    </source>
</evidence>
<keyword evidence="1" id="KW-0812">Transmembrane</keyword>
<keyword evidence="1" id="KW-1133">Transmembrane helix</keyword>
<reference evidence="2" key="1">
    <citation type="submission" date="2020-02" db="EMBL/GenBank/DDBJ databases">
        <authorList>
            <person name="Meier V. D."/>
        </authorList>
    </citation>
    <scope>NUCLEOTIDE SEQUENCE</scope>
    <source>
        <strain evidence="2">AVDCRST_MAG09</strain>
    </source>
</reference>
<evidence type="ECO:0000313" key="2">
    <source>
        <dbReference type="EMBL" id="CAA9515345.1"/>
    </source>
</evidence>
<gene>
    <name evidence="2" type="ORF">AVDCRST_MAG09-1650</name>
</gene>
<organism evidence="2">
    <name type="scientific">uncultured Sphingomonas sp</name>
    <dbReference type="NCBI Taxonomy" id="158754"/>
    <lineage>
        <taxon>Bacteria</taxon>
        <taxon>Pseudomonadati</taxon>
        <taxon>Pseudomonadota</taxon>
        <taxon>Alphaproteobacteria</taxon>
        <taxon>Sphingomonadales</taxon>
        <taxon>Sphingomonadaceae</taxon>
        <taxon>Sphingomonas</taxon>
        <taxon>environmental samples</taxon>
    </lineage>
</organism>
<feature type="transmembrane region" description="Helical" evidence="1">
    <location>
        <begin position="79"/>
        <end position="101"/>
    </location>
</feature>
<dbReference type="EMBL" id="CADCVZ010000044">
    <property type="protein sequence ID" value="CAA9515345.1"/>
    <property type="molecule type" value="Genomic_DNA"/>
</dbReference>